<evidence type="ECO:0000313" key="2">
    <source>
        <dbReference type="EMBL" id="KKM61487.1"/>
    </source>
</evidence>
<keyword evidence="1" id="KW-1133">Transmembrane helix</keyword>
<reference evidence="2" key="1">
    <citation type="journal article" date="2015" name="Nature">
        <title>Complex archaea that bridge the gap between prokaryotes and eukaryotes.</title>
        <authorList>
            <person name="Spang A."/>
            <person name="Saw J.H."/>
            <person name="Jorgensen S.L."/>
            <person name="Zaremba-Niedzwiedzka K."/>
            <person name="Martijn J."/>
            <person name="Lind A.E."/>
            <person name="van Eijk R."/>
            <person name="Schleper C."/>
            <person name="Guy L."/>
            <person name="Ettema T.J."/>
        </authorList>
    </citation>
    <scope>NUCLEOTIDE SEQUENCE</scope>
</reference>
<feature type="transmembrane region" description="Helical" evidence="1">
    <location>
        <begin position="47"/>
        <end position="74"/>
    </location>
</feature>
<organism evidence="2">
    <name type="scientific">marine sediment metagenome</name>
    <dbReference type="NCBI Taxonomy" id="412755"/>
    <lineage>
        <taxon>unclassified sequences</taxon>
        <taxon>metagenomes</taxon>
        <taxon>ecological metagenomes</taxon>
    </lineage>
</organism>
<keyword evidence="1" id="KW-0812">Transmembrane</keyword>
<gene>
    <name evidence="2" type="ORF">LCGC14_1531280</name>
</gene>
<sequence length="75" mass="8837">MYAKMLTFLGTTFLIFNIAFDKAETILYWKDPEKTPVIFNIKMKQSFIETLAVFFVNFIIIILSQNLGLLDFLYE</sequence>
<name>A0A0F9LWP4_9ZZZZ</name>
<accession>A0A0F9LWP4</accession>
<evidence type="ECO:0000256" key="1">
    <source>
        <dbReference type="SAM" id="Phobius"/>
    </source>
</evidence>
<comment type="caution">
    <text evidence="2">The sequence shown here is derived from an EMBL/GenBank/DDBJ whole genome shotgun (WGS) entry which is preliminary data.</text>
</comment>
<feature type="non-terminal residue" evidence="2">
    <location>
        <position position="75"/>
    </location>
</feature>
<dbReference type="EMBL" id="LAZR01011474">
    <property type="protein sequence ID" value="KKM61487.1"/>
    <property type="molecule type" value="Genomic_DNA"/>
</dbReference>
<proteinExistence type="predicted"/>
<dbReference type="AlphaFoldDB" id="A0A0F9LWP4"/>
<protein>
    <submittedName>
        <fullName evidence="2">Uncharacterized protein</fullName>
    </submittedName>
</protein>
<keyword evidence="1" id="KW-0472">Membrane</keyword>